<dbReference type="InterPro" id="IPR016181">
    <property type="entry name" value="Acyl_CoA_acyltransferase"/>
</dbReference>
<dbReference type="PANTHER" id="PTHR43877">
    <property type="entry name" value="AMINOALKYLPHOSPHONATE N-ACETYLTRANSFERASE-RELATED-RELATED"/>
    <property type="match status" value="1"/>
</dbReference>
<dbReference type="GO" id="GO:0016747">
    <property type="term" value="F:acyltransferase activity, transferring groups other than amino-acyl groups"/>
    <property type="evidence" value="ECO:0007669"/>
    <property type="project" value="InterPro"/>
</dbReference>
<evidence type="ECO:0000313" key="4">
    <source>
        <dbReference type="EMBL" id="NML94722.1"/>
    </source>
</evidence>
<dbReference type="InterPro" id="IPR050832">
    <property type="entry name" value="Bact_Acetyltransf"/>
</dbReference>
<dbReference type="Pfam" id="PF00583">
    <property type="entry name" value="Acetyltransf_1"/>
    <property type="match status" value="1"/>
</dbReference>
<dbReference type="EMBL" id="JABBGM010000005">
    <property type="protein sequence ID" value="NML94722.1"/>
    <property type="molecule type" value="Genomic_DNA"/>
</dbReference>
<dbReference type="CDD" id="cd04301">
    <property type="entry name" value="NAT_SF"/>
    <property type="match status" value="1"/>
</dbReference>
<gene>
    <name evidence="4" type="ORF">HHL27_13690</name>
</gene>
<name>A0A7Y0BQG2_9SPHN</name>
<dbReference type="AlphaFoldDB" id="A0A7Y0BQG2"/>
<dbReference type="SUPFAM" id="SSF55729">
    <property type="entry name" value="Acyl-CoA N-acyltransferases (Nat)"/>
    <property type="match status" value="1"/>
</dbReference>
<evidence type="ECO:0000256" key="2">
    <source>
        <dbReference type="ARBA" id="ARBA00023315"/>
    </source>
</evidence>
<reference evidence="4 5" key="1">
    <citation type="submission" date="2020-04" db="EMBL/GenBank/DDBJ databases">
        <title>Novosphingobium sp. TW-4 isolated from soil.</title>
        <authorList>
            <person name="Dahal R.H."/>
            <person name="Chaudhary D.K."/>
        </authorList>
    </citation>
    <scope>NUCLEOTIDE SEQUENCE [LARGE SCALE GENOMIC DNA]</scope>
    <source>
        <strain evidence="4 5">TW-4</strain>
    </source>
</reference>
<comment type="caution">
    <text evidence="4">The sequence shown here is derived from an EMBL/GenBank/DDBJ whole genome shotgun (WGS) entry which is preliminary data.</text>
</comment>
<evidence type="ECO:0000259" key="3">
    <source>
        <dbReference type="PROSITE" id="PS51186"/>
    </source>
</evidence>
<evidence type="ECO:0000313" key="5">
    <source>
        <dbReference type="Proteomes" id="UP000583556"/>
    </source>
</evidence>
<dbReference type="Gene3D" id="3.40.630.30">
    <property type="match status" value="1"/>
</dbReference>
<dbReference type="PROSITE" id="PS51186">
    <property type="entry name" value="GNAT"/>
    <property type="match status" value="1"/>
</dbReference>
<keyword evidence="2" id="KW-0012">Acyltransferase</keyword>
<sequence length="166" mass="17726">MKPVRSGEHCVVDVRIVEDDLSGEDIQALVAFHLSGMHANSPACKVHALPIASLRAPGVTFYSAWVGDALAGMGAIKQLDPAHGELKSMRVAPEWLGKGVGEAMLRHLLAVARGRGYARLSLETGRGPAFEPALGLYRKHGFANCDAFADYVVDDFSQCLTLALQG</sequence>
<keyword evidence="1 4" id="KW-0808">Transferase</keyword>
<dbReference type="PANTHER" id="PTHR43877:SF5">
    <property type="entry name" value="BLL8307 PROTEIN"/>
    <property type="match status" value="1"/>
</dbReference>
<feature type="domain" description="N-acetyltransferase" evidence="3">
    <location>
        <begin position="12"/>
        <end position="163"/>
    </location>
</feature>
<evidence type="ECO:0000256" key="1">
    <source>
        <dbReference type="ARBA" id="ARBA00022679"/>
    </source>
</evidence>
<keyword evidence="5" id="KW-1185">Reference proteome</keyword>
<proteinExistence type="predicted"/>
<dbReference type="Proteomes" id="UP000583556">
    <property type="component" value="Unassembled WGS sequence"/>
</dbReference>
<accession>A0A7Y0BQG2</accession>
<protein>
    <submittedName>
        <fullName evidence="4">GNAT family N-acetyltransferase</fullName>
    </submittedName>
</protein>
<dbReference type="InterPro" id="IPR000182">
    <property type="entry name" value="GNAT_dom"/>
</dbReference>
<organism evidence="4 5">
    <name type="scientific">Novosphingobium olei</name>
    <dbReference type="NCBI Taxonomy" id="2728851"/>
    <lineage>
        <taxon>Bacteria</taxon>
        <taxon>Pseudomonadati</taxon>
        <taxon>Pseudomonadota</taxon>
        <taxon>Alphaproteobacteria</taxon>
        <taxon>Sphingomonadales</taxon>
        <taxon>Sphingomonadaceae</taxon>
        <taxon>Novosphingobium</taxon>
    </lineage>
</organism>